<dbReference type="PANTHER" id="PTHR45138:SF9">
    <property type="entry name" value="DIGUANYLATE CYCLASE DGCM-RELATED"/>
    <property type="match status" value="1"/>
</dbReference>
<dbReference type="Gene3D" id="3.30.450.20">
    <property type="entry name" value="PAS domain"/>
    <property type="match status" value="1"/>
</dbReference>
<dbReference type="RefSeq" id="WP_367887967.1">
    <property type="nucleotide sequence ID" value="NZ_CP130613.1"/>
</dbReference>
<evidence type="ECO:0000313" key="6">
    <source>
        <dbReference type="EMBL" id="WKW16509.1"/>
    </source>
</evidence>
<dbReference type="CDD" id="cd01949">
    <property type="entry name" value="GGDEF"/>
    <property type="match status" value="1"/>
</dbReference>
<dbReference type="InterPro" id="IPR029787">
    <property type="entry name" value="Nucleotide_cyclase"/>
</dbReference>
<dbReference type="GO" id="GO:0005886">
    <property type="term" value="C:plasma membrane"/>
    <property type="evidence" value="ECO:0007669"/>
    <property type="project" value="TreeGrafter"/>
</dbReference>
<protein>
    <recommendedName>
        <fullName evidence="1">diguanylate cyclase</fullName>
        <ecNumber evidence="1">2.7.7.65</ecNumber>
    </recommendedName>
</protein>
<dbReference type="GO" id="GO:1902201">
    <property type="term" value="P:negative regulation of bacterial-type flagellum-dependent cell motility"/>
    <property type="evidence" value="ECO:0007669"/>
    <property type="project" value="TreeGrafter"/>
</dbReference>
<dbReference type="CDD" id="cd00130">
    <property type="entry name" value="PAS"/>
    <property type="match status" value="1"/>
</dbReference>
<dbReference type="Pfam" id="PF13426">
    <property type="entry name" value="PAS_9"/>
    <property type="match status" value="1"/>
</dbReference>
<evidence type="ECO:0000259" key="5">
    <source>
        <dbReference type="PROSITE" id="PS50887"/>
    </source>
</evidence>
<evidence type="ECO:0000256" key="2">
    <source>
        <dbReference type="ARBA" id="ARBA00034247"/>
    </source>
</evidence>
<dbReference type="EMBL" id="CP130613">
    <property type="protein sequence ID" value="WKW16509.1"/>
    <property type="molecule type" value="Genomic_DNA"/>
</dbReference>
<dbReference type="PROSITE" id="PS50113">
    <property type="entry name" value="PAC"/>
    <property type="match status" value="1"/>
</dbReference>
<dbReference type="PANTHER" id="PTHR45138">
    <property type="entry name" value="REGULATORY COMPONENTS OF SENSORY TRANSDUCTION SYSTEM"/>
    <property type="match status" value="1"/>
</dbReference>
<proteinExistence type="predicted"/>
<dbReference type="InterPro" id="IPR043128">
    <property type="entry name" value="Rev_trsase/Diguanyl_cyclase"/>
</dbReference>
<feature type="domain" description="PAS" evidence="3">
    <location>
        <begin position="11"/>
        <end position="47"/>
    </location>
</feature>
<evidence type="ECO:0000313" key="7">
    <source>
        <dbReference type="Proteomes" id="UP001229955"/>
    </source>
</evidence>
<sequence length="294" mass="33209">MSPRRFRSLQDPDALRSLVANLREAIYITDMRGNVLDANPAFFQLLGVRGLDDLKAYGANEMVVDPSRRLAEMDMVERDGFVRDFELQLLRPDGMMLTVLDTMYAVQEAESGETIYHGILVDITQRKQLEEELRQQSVRDPLTGCYNRRHLADLDAVLSPGDESWGCLFIDIDHFKQYNDEYGHQMGDNTLIRMSRFLMRQVRAEEPVVRVGGDEFVIVLRGARQAQVGMVAERMRIAALRTAPVPFSLGWAVREPGESLTSTVNRADQNLLAVRVIERTPTRVPGKGEDPAAS</sequence>
<dbReference type="SMART" id="SM00091">
    <property type="entry name" value="PAS"/>
    <property type="match status" value="1"/>
</dbReference>
<dbReference type="PROSITE" id="PS50887">
    <property type="entry name" value="GGDEF"/>
    <property type="match status" value="1"/>
</dbReference>
<dbReference type="SUPFAM" id="SSF55073">
    <property type="entry name" value="Nucleotide cyclase"/>
    <property type="match status" value="1"/>
</dbReference>
<dbReference type="InterPro" id="IPR000014">
    <property type="entry name" value="PAS"/>
</dbReference>
<dbReference type="AlphaFoldDB" id="A0AA49K2G3"/>
<dbReference type="NCBIfam" id="TIGR00229">
    <property type="entry name" value="sensory_box"/>
    <property type="match status" value="1"/>
</dbReference>
<dbReference type="GO" id="GO:0043709">
    <property type="term" value="P:cell adhesion involved in single-species biofilm formation"/>
    <property type="evidence" value="ECO:0007669"/>
    <property type="project" value="TreeGrafter"/>
</dbReference>
<dbReference type="InterPro" id="IPR000160">
    <property type="entry name" value="GGDEF_dom"/>
</dbReference>
<reference evidence="6" key="1">
    <citation type="submission" date="2023-07" db="EMBL/GenBank/DDBJ databases">
        <authorList>
            <person name="Haufschild T."/>
            <person name="Kallscheuer N."/>
            <person name="Hammer J."/>
            <person name="Kohn T."/>
            <person name="Kabuu M."/>
            <person name="Jogler M."/>
            <person name="Wohfarth N."/>
            <person name="Heuer A."/>
            <person name="Rohde M."/>
            <person name="van Teeseling M.C.F."/>
            <person name="Jogler C."/>
        </authorList>
    </citation>
    <scope>NUCLEOTIDE SEQUENCE</scope>
    <source>
        <strain evidence="6">Strain 318</strain>
    </source>
</reference>
<evidence type="ECO:0000256" key="1">
    <source>
        <dbReference type="ARBA" id="ARBA00012528"/>
    </source>
</evidence>
<keyword evidence="7" id="KW-1185">Reference proteome</keyword>
<dbReference type="SUPFAM" id="SSF55785">
    <property type="entry name" value="PYP-like sensor domain (PAS domain)"/>
    <property type="match status" value="1"/>
</dbReference>
<evidence type="ECO:0000259" key="3">
    <source>
        <dbReference type="PROSITE" id="PS50112"/>
    </source>
</evidence>
<dbReference type="InterPro" id="IPR050469">
    <property type="entry name" value="Diguanylate_Cyclase"/>
</dbReference>
<feature type="domain" description="GGDEF" evidence="5">
    <location>
        <begin position="163"/>
        <end position="287"/>
    </location>
</feature>
<dbReference type="Proteomes" id="UP001229955">
    <property type="component" value="Chromosome"/>
</dbReference>
<feature type="domain" description="PAC" evidence="4">
    <location>
        <begin position="83"/>
        <end position="135"/>
    </location>
</feature>
<accession>A0AA49K2G3</accession>
<dbReference type="InterPro" id="IPR000700">
    <property type="entry name" value="PAS-assoc_C"/>
</dbReference>
<dbReference type="KEGG" id="pspc:Strain318_002925"/>
<dbReference type="EC" id="2.7.7.65" evidence="1"/>
<dbReference type="GO" id="GO:0052621">
    <property type="term" value="F:diguanylate cyclase activity"/>
    <property type="evidence" value="ECO:0007669"/>
    <property type="project" value="UniProtKB-EC"/>
</dbReference>
<name>A0AA49K2G3_9BACT</name>
<evidence type="ECO:0000259" key="4">
    <source>
        <dbReference type="PROSITE" id="PS50113"/>
    </source>
</evidence>
<dbReference type="Pfam" id="PF00990">
    <property type="entry name" value="GGDEF"/>
    <property type="match status" value="1"/>
</dbReference>
<dbReference type="PROSITE" id="PS50112">
    <property type="entry name" value="PAS"/>
    <property type="match status" value="1"/>
</dbReference>
<organism evidence="6 7">
    <name type="scientific">Pseudogemmatithrix spongiicola</name>
    <dbReference type="NCBI Taxonomy" id="3062599"/>
    <lineage>
        <taxon>Bacteria</taxon>
        <taxon>Pseudomonadati</taxon>
        <taxon>Gemmatimonadota</taxon>
        <taxon>Gemmatimonadia</taxon>
        <taxon>Gemmatimonadales</taxon>
        <taxon>Gemmatimonadaceae</taxon>
        <taxon>Pseudogemmatithrix</taxon>
    </lineage>
</organism>
<dbReference type="NCBIfam" id="TIGR00254">
    <property type="entry name" value="GGDEF"/>
    <property type="match status" value="1"/>
</dbReference>
<gene>
    <name evidence="6" type="ORF">Strain318_002925</name>
</gene>
<dbReference type="InterPro" id="IPR035965">
    <property type="entry name" value="PAS-like_dom_sf"/>
</dbReference>
<comment type="catalytic activity">
    <reaction evidence="2">
        <text>2 GTP = 3',3'-c-di-GMP + 2 diphosphate</text>
        <dbReference type="Rhea" id="RHEA:24898"/>
        <dbReference type="ChEBI" id="CHEBI:33019"/>
        <dbReference type="ChEBI" id="CHEBI:37565"/>
        <dbReference type="ChEBI" id="CHEBI:58805"/>
        <dbReference type="EC" id="2.7.7.65"/>
    </reaction>
</comment>
<dbReference type="SMART" id="SM00267">
    <property type="entry name" value="GGDEF"/>
    <property type="match status" value="1"/>
</dbReference>
<dbReference type="Gene3D" id="3.30.70.270">
    <property type="match status" value="1"/>
</dbReference>